<dbReference type="InterPro" id="IPR045340">
    <property type="entry name" value="DUF6533"/>
</dbReference>
<dbReference type="GeneID" id="19209610"/>
<dbReference type="RefSeq" id="XP_007774562.1">
    <property type="nucleotide sequence ID" value="XM_007776372.1"/>
</dbReference>
<keyword evidence="4" id="KW-1185">Reference proteome</keyword>
<evidence type="ECO:0000259" key="2">
    <source>
        <dbReference type="Pfam" id="PF20151"/>
    </source>
</evidence>
<name>A0A5M3M914_CONPW</name>
<proteinExistence type="predicted"/>
<dbReference type="Proteomes" id="UP000053558">
    <property type="component" value="Unassembled WGS sequence"/>
</dbReference>
<keyword evidence="1" id="KW-0812">Transmembrane</keyword>
<feature type="transmembrane region" description="Helical" evidence="1">
    <location>
        <begin position="161"/>
        <end position="179"/>
    </location>
</feature>
<gene>
    <name evidence="3" type="ORF">CONPUDRAFT_77414</name>
</gene>
<dbReference type="KEGG" id="cput:CONPUDRAFT_77414"/>
<organism evidence="3 4">
    <name type="scientific">Coniophora puteana (strain RWD-64-598)</name>
    <name type="common">Brown rot fungus</name>
    <dbReference type="NCBI Taxonomy" id="741705"/>
    <lineage>
        <taxon>Eukaryota</taxon>
        <taxon>Fungi</taxon>
        <taxon>Dikarya</taxon>
        <taxon>Basidiomycota</taxon>
        <taxon>Agaricomycotina</taxon>
        <taxon>Agaricomycetes</taxon>
        <taxon>Agaricomycetidae</taxon>
        <taxon>Boletales</taxon>
        <taxon>Coniophorineae</taxon>
        <taxon>Coniophoraceae</taxon>
        <taxon>Coniophora</taxon>
    </lineage>
</organism>
<dbReference type="EMBL" id="JH711589">
    <property type="protein sequence ID" value="EIW75131.1"/>
    <property type="molecule type" value="Genomic_DNA"/>
</dbReference>
<evidence type="ECO:0000313" key="3">
    <source>
        <dbReference type="EMBL" id="EIW75131.1"/>
    </source>
</evidence>
<comment type="caution">
    <text evidence="3">The sequence shown here is derived from an EMBL/GenBank/DDBJ whole genome shotgun (WGS) entry which is preliminary data.</text>
</comment>
<sequence>MTGLVSQAGSMPPVISNIPISFSGHLWTRHLASTAGYTLIVYDYFLTLSQEIEYIWGAKWTPAKVLYLINRYVLIGTQTFILMEHTGMFYRSHRTQVDFLQFCWEYTLVGILSNYFTMETVHLSVLLRAWTVWGFHRGSFLLLRYERICPYPTRLRRHLKISAILFHIVCTFGNVFYMFTW</sequence>
<feature type="domain" description="DUF6533" evidence="2">
    <location>
        <begin position="33"/>
        <end position="75"/>
    </location>
</feature>
<evidence type="ECO:0000256" key="1">
    <source>
        <dbReference type="SAM" id="Phobius"/>
    </source>
</evidence>
<dbReference type="OrthoDB" id="2638860at2759"/>
<dbReference type="AlphaFoldDB" id="A0A5M3M914"/>
<keyword evidence="1" id="KW-0472">Membrane</keyword>
<reference evidence="4" key="1">
    <citation type="journal article" date="2012" name="Science">
        <title>The Paleozoic origin of enzymatic lignin decomposition reconstructed from 31 fungal genomes.</title>
        <authorList>
            <person name="Floudas D."/>
            <person name="Binder M."/>
            <person name="Riley R."/>
            <person name="Barry K."/>
            <person name="Blanchette R.A."/>
            <person name="Henrissat B."/>
            <person name="Martinez A.T."/>
            <person name="Otillar R."/>
            <person name="Spatafora J.W."/>
            <person name="Yadav J.S."/>
            <person name="Aerts A."/>
            <person name="Benoit I."/>
            <person name="Boyd A."/>
            <person name="Carlson A."/>
            <person name="Copeland A."/>
            <person name="Coutinho P.M."/>
            <person name="de Vries R.P."/>
            <person name="Ferreira P."/>
            <person name="Findley K."/>
            <person name="Foster B."/>
            <person name="Gaskell J."/>
            <person name="Glotzer D."/>
            <person name="Gorecki P."/>
            <person name="Heitman J."/>
            <person name="Hesse C."/>
            <person name="Hori C."/>
            <person name="Igarashi K."/>
            <person name="Jurgens J.A."/>
            <person name="Kallen N."/>
            <person name="Kersten P."/>
            <person name="Kohler A."/>
            <person name="Kuees U."/>
            <person name="Kumar T.K.A."/>
            <person name="Kuo A."/>
            <person name="LaButti K."/>
            <person name="Larrondo L.F."/>
            <person name="Lindquist E."/>
            <person name="Ling A."/>
            <person name="Lombard V."/>
            <person name="Lucas S."/>
            <person name="Lundell T."/>
            <person name="Martin R."/>
            <person name="McLaughlin D.J."/>
            <person name="Morgenstern I."/>
            <person name="Morin E."/>
            <person name="Murat C."/>
            <person name="Nagy L.G."/>
            <person name="Nolan M."/>
            <person name="Ohm R.A."/>
            <person name="Patyshakuliyeva A."/>
            <person name="Rokas A."/>
            <person name="Ruiz-Duenas F.J."/>
            <person name="Sabat G."/>
            <person name="Salamov A."/>
            <person name="Samejima M."/>
            <person name="Schmutz J."/>
            <person name="Slot J.C."/>
            <person name="St John F."/>
            <person name="Stenlid J."/>
            <person name="Sun H."/>
            <person name="Sun S."/>
            <person name="Syed K."/>
            <person name="Tsang A."/>
            <person name="Wiebenga A."/>
            <person name="Young D."/>
            <person name="Pisabarro A."/>
            <person name="Eastwood D.C."/>
            <person name="Martin F."/>
            <person name="Cullen D."/>
            <person name="Grigoriev I.V."/>
            <person name="Hibbett D.S."/>
        </authorList>
    </citation>
    <scope>NUCLEOTIDE SEQUENCE [LARGE SCALE GENOMIC DNA]</scope>
    <source>
        <strain evidence="4">RWD-64-598 SS2</strain>
    </source>
</reference>
<evidence type="ECO:0000313" key="4">
    <source>
        <dbReference type="Proteomes" id="UP000053558"/>
    </source>
</evidence>
<keyword evidence="1" id="KW-1133">Transmembrane helix</keyword>
<protein>
    <recommendedName>
        <fullName evidence="2">DUF6533 domain-containing protein</fullName>
    </recommendedName>
</protein>
<dbReference type="Pfam" id="PF20151">
    <property type="entry name" value="DUF6533"/>
    <property type="match status" value="1"/>
</dbReference>
<accession>A0A5M3M914</accession>